<evidence type="ECO:0000259" key="1">
    <source>
        <dbReference type="Pfam" id="PF12937"/>
    </source>
</evidence>
<proteinExistence type="predicted"/>
<accession>A0AAD3D1N4</accession>
<name>A0AAD3D1N4_9STRA</name>
<comment type="caution">
    <text evidence="2">The sequence shown here is derived from an EMBL/GenBank/DDBJ whole genome shotgun (WGS) entry which is preliminary data.</text>
</comment>
<reference evidence="2 3" key="1">
    <citation type="journal article" date="2021" name="Sci. Rep.">
        <title>The genome of the diatom Chaetoceros tenuissimus carries an ancient integrated fragment of an extant virus.</title>
        <authorList>
            <person name="Hongo Y."/>
            <person name="Kimura K."/>
            <person name="Takaki Y."/>
            <person name="Yoshida Y."/>
            <person name="Baba S."/>
            <person name="Kobayashi G."/>
            <person name="Nagasaki K."/>
            <person name="Hano T."/>
            <person name="Tomaru Y."/>
        </authorList>
    </citation>
    <scope>NUCLEOTIDE SEQUENCE [LARGE SCALE GENOMIC DNA]</scope>
    <source>
        <strain evidence="2 3">NIES-3715</strain>
    </source>
</reference>
<feature type="domain" description="F-box" evidence="1">
    <location>
        <begin position="466"/>
        <end position="498"/>
    </location>
</feature>
<organism evidence="2 3">
    <name type="scientific">Chaetoceros tenuissimus</name>
    <dbReference type="NCBI Taxonomy" id="426638"/>
    <lineage>
        <taxon>Eukaryota</taxon>
        <taxon>Sar</taxon>
        <taxon>Stramenopiles</taxon>
        <taxon>Ochrophyta</taxon>
        <taxon>Bacillariophyta</taxon>
        <taxon>Coscinodiscophyceae</taxon>
        <taxon>Chaetocerotophycidae</taxon>
        <taxon>Chaetocerotales</taxon>
        <taxon>Chaetocerotaceae</taxon>
        <taxon>Chaetoceros</taxon>
    </lineage>
</organism>
<evidence type="ECO:0000313" key="2">
    <source>
        <dbReference type="EMBL" id="GFH55035.1"/>
    </source>
</evidence>
<keyword evidence="3" id="KW-1185">Reference proteome</keyword>
<dbReference type="SUPFAM" id="SSF81383">
    <property type="entry name" value="F-box domain"/>
    <property type="match status" value="1"/>
</dbReference>
<dbReference type="Proteomes" id="UP001054902">
    <property type="component" value="Unassembled WGS sequence"/>
</dbReference>
<sequence length="780" mass="90106">MNSNDATDEDLQNSFELVKKLLPHLDACISILDEYKEKMTSIQYFQSSLKDIVSGFSELKRFIDLVNKDFFSDQEGINKEFTSTVLQDFHTFHDEFVGNLSSTLGEFKRNVECGFFYSLQTLHLHKPSRKAIEKVLEICPNVLYDPCDSERPIICFAAKHAGTDPSYVKMLLSIDPDQESMPFLEDLVDSDESDGANADVNRVRALKDITEMGFLENRQIRKYCCGEGLLQFCDCVRLPKVFDFLCSCDPYALLLDFWNDKPFITRYPCSEEGSLWDISKVAVYLEAGFKYWPEIGGLLFLKNAEGTSVLDDAFEIYGEEKVMEVLENILSKRSDFPILHHVFIKSPKYKDLFHKRFRHTYSLLDHSGRTLYQSILASGTAEMKATFSDMVLCVADMQLQEKDPITSLYPFAAVAEDMQLCFTLLRRNPSVLDEESRYVVSQKKRKRLNFPDEDYKDSLSGMALKLIMQYLRPIDVLSCAQTCKEWNVSIDDDVWAGIARRINRTSCQVIEHAGMGNITYKDMAMAFLKKELPLWKVPEMPQPLEADDVIFVIEIRQGWKWYGKRKLLGSYSCLLSNLQGAKNMEVHFRNCSETGAHIVIPASEIEKEVLQEINSFRKDPRSNFVPMHAFQRLEMKTFLMQKSTGRSIVLHDFTRIGKYFREEKSGRTIEGRRFSQSVTYSSGIPRTHEELVKRENFREMKNGKGRFLQSIGLTLAVVPQSTTKTENREPPKTAKQLRKEIRQLSQPLEYSVVNGSLEMEFYKFDNEEELLSFLRRLPWQ</sequence>
<protein>
    <recommendedName>
        <fullName evidence="1">F-box domain-containing protein</fullName>
    </recommendedName>
</protein>
<dbReference type="AlphaFoldDB" id="A0AAD3D1N4"/>
<dbReference type="EMBL" id="BLLK01000047">
    <property type="protein sequence ID" value="GFH55035.1"/>
    <property type="molecule type" value="Genomic_DNA"/>
</dbReference>
<dbReference type="InterPro" id="IPR036047">
    <property type="entry name" value="F-box-like_dom_sf"/>
</dbReference>
<evidence type="ECO:0000313" key="3">
    <source>
        <dbReference type="Proteomes" id="UP001054902"/>
    </source>
</evidence>
<dbReference type="InterPro" id="IPR001810">
    <property type="entry name" value="F-box_dom"/>
</dbReference>
<dbReference type="Gene3D" id="1.20.1280.50">
    <property type="match status" value="1"/>
</dbReference>
<gene>
    <name evidence="2" type="ORF">CTEN210_11511</name>
</gene>
<dbReference type="Pfam" id="PF12937">
    <property type="entry name" value="F-box-like"/>
    <property type="match status" value="1"/>
</dbReference>